<evidence type="ECO:0000313" key="1">
    <source>
        <dbReference type="EMBL" id="AUX42126.1"/>
    </source>
</evidence>
<dbReference type="OrthoDB" id="5516351at2"/>
<name>A0A2L0ES53_SORCE</name>
<accession>A0A2L0ES53</accession>
<gene>
    <name evidence="1" type="ORF">SOCE26_035530</name>
</gene>
<sequence length="149" mass="15868">MAEVDDTGSAAPSDADVWPRTVTLTSPEFGDGDYVRFSDGAVSDAGDLGIQWGRVISLWSTAAESVCERGTAFPTLADVPTDVADCSGWTQFAYLSATTIHESDESYSIGLGLLVWDAEHGALYRLRVIGDSYGVTAGSTATFEYEPVR</sequence>
<dbReference type="AlphaFoldDB" id="A0A2L0ES53"/>
<dbReference type="EMBL" id="CP012673">
    <property type="protein sequence ID" value="AUX42126.1"/>
    <property type="molecule type" value="Genomic_DNA"/>
</dbReference>
<dbReference type="Proteomes" id="UP000238348">
    <property type="component" value="Chromosome"/>
</dbReference>
<protein>
    <submittedName>
        <fullName evidence="1">Uncharacterized protein</fullName>
    </submittedName>
</protein>
<dbReference type="RefSeq" id="WP_159397004.1">
    <property type="nucleotide sequence ID" value="NZ_CP012673.1"/>
</dbReference>
<proteinExistence type="predicted"/>
<reference evidence="1 2" key="1">
    <citation type="submission" date="2015-09" db="EMBL/GenBank/DDBJ databases">
        <title>Sorangium comparison.</title>
        <authorList>
            <person name="Zaburannyi N."/>
            <person name="Bunk B."/>
            <person name="Overmann J."/>
            <person name="Mueller R."/>
        </authorList>
    </citation>
    <scope>NUCLEOTIDE SEQUENCE [LARGE SCALE GENOMIC DNA]</scope>
    <source>
        <strain evidence="1 2">So ce26</strain>
    </source>
</reference>
<organism evidence="1 2">
    <name type="scientific">Sorangium cellulosum</name>
    <name type="common">Polyangium cellulosum</name>
    <dbReference type="NCBI Taxonomy" id="56"/>
    <lineage>
        <taxon>Bacteria</taxon>
        <taxon>Pseudomonadati</taxon>
        <taxon>Myxococcota</taxon>
        <taxon>Polyangia</taxon>
        <taxon>Polyangiales</taxon>
        <taxon>Polyangiaceae</taxon>
        <taxon>Sorangium</taxon>
    </lineage>
</organism>
<evidence type="ECO:0000313" key="2">
    <source>
        <dbReference type="Proteomes" id="UP000238348"/>
    </source>
</evidence>